<dbReference type="InterPro" id="IPR029071">
    <property type="entry name" value="Ubiquitin-like_domsf"/>
</dbReference>
<dbReference type="SUPFAM" id="SSF54236">
    <property type="entry name" value="Ubiquitin-like"/>
    <property type="match status" value="1"/>
</dbReference>
<protein>
    <recommendedName>
        <fullName evidence="1">Rad60/SUMO-like domain-containing protein</fullName>
    </recommendedName>
</protein>
<dbReference type="KEGG" id="dan:26514459"/>
<dbReference type="InterPro" id="IPR022617">
    <property type="entry name" value="Rad60/SUMO-like_dom"/>
</dbReference>
<dbReference type="GeneID" id="26514459"/>
<feature type="domain" description="Rad60/SUMO-like" evidence="1">
    <location>
        <begin position="4"/>
        <end position="73"/>
    </location>
</feature>
<dbReference type="Proteomes" id="UP000007801">
    <property type="component" value="Unassembled WGS sequence"/>
</dbReference>
<gene>
    <name evidence="2" type="primary">Dana\GF27050</name>
    <name evidence="2" type="ORF">GF27050</name>
</gene>
<dbReference type="AlphaFoldDB" id="A0A0P8Y742"/>
<organism evidence="2 3">
    <name type="scientific">Drosophila ananassae</name>
    <name type="common">Fruit fly</name>
    <dbReference type="NCBI Taxonomy" id="7217"/>
    <lineage>
        <taxon>Eukaryota</taxon>
        <taxon>Metazoa</taxon>
        <taxon>Ecdysozoa</taxon>
        <taxon>Arthropoda</taxon>
        <taxon>Hexapoda</taxon>
        <taxon>Insecta</taxon>
        <taxon>Pterygota</taxon>
        <taxon>Neoptera</taxon>
        <taxon>Endopterygota</taxon>
        <taxon>Diptera</taxon>
        <taxon>Brachycera</taxon>
        <taxon>Muscomorpha</taxon>
        <taxon>Ephydroidea</taxon>
        <taxon>Drosophilidae</taxon>
        <taxon>Drosophila</taxon>
        <taxon>Sophophora</taxon>
    </lineage>
</organism>
<name>A0A0P8Y742_DROAN</name>
<evidence type="ECO:0000313" key="2">
    <source>
        <dbReference type="EMBL" id="KPU77211.1"/>
    </source>
</evidence>
<dbReference type="CDD" id="cd01763">
    <property type="entry name" value="Ubl_SUMO_like"/>
    <property type="match status" value="1"/>
</dbReference>
<evidence type="ECO:0000259" key="1">
    <source>
        <dbReference type="Pfam" id="PF11976"/>
    </source>
</evidence>
<dbReference type="InParanoid" id="A0A0P8Y742"/>
<reference evidence="2 3" key="1">
    <citation type="journal article" date="2007" name="Nature">
        <title>Evolution of genes and genomes on the Drosophila phylogeny.</title>
        <authorList>
            <consortium name="Drosophila 12 Genomes Consortium"/>
            <person name="Clark A.G."/>
            <person name="Eisen M.B."/>
            <person name="Smith D.R."/>
            <person name="Bergman C.M."/>
            <person name="Oliver B."/>
            <person name="Markow T.A."/>
            <person name="Kaufman T.C."/>
            <person name="Kellis M."/>
            <person name="Gelbart W."/>
            <person name="Iyer V.N."/>
            <person name="Pollard D.A."/>
            <person name="Sackton T.B."/>
            <person name="Larracuente A.M."/>
            <person name="Singh N.D."/>
            <person name="Abad J.P."/>
            <person name="Abt D.N."/>
            <person name="Adryan B."/>
            <person name="Aguade M."/>
            <person name="Akashi H."/>
            <person name="Anderson W.W."/>
            <person name="Aquadro C.F."/>
            <person name="Ardell D.H."/>
            <person name="Arguello R."/>
            <person name="Artieri C.G."/>
            <person name="Barbash D.A."/>
            <person name="Barker D."/>
            <person name="Barsanti P."/>
            <person name="Batterham P."/>
            <person name="Batzoglou S."/>
            <person name="Begun D."/>
            <person name="Bhutkar A."/>
            <person name="Blanco E."/>
            <person name="Bosak S.A."/>
            <person name="Bradley R.K."/>
            <person name="Brand A.D."/>
            <person name="Brent M.R."/>
            <person name="Brooks A.N."/>
            <person name="Brown R.H."/>
            <person name="Butlin R.K."/>
            <person name="Caggese C."/>
            <person name="Calvi B.R."/>
            <person name="Bernardo de Carvalho A."/>
            <person name="Caspi A."/>
            <person name="Castrezana S."/>
            <person name="Celniker S.E."/>
            <person name="Chang J.L."/>
            <person name="Chapple C."/>
            <person name="Chatterji S."/>
            <person name="Chinwalla A."/>
            <person name="Civetta A."/>
            <person name="Clifton S.W."/>
            <person name="Comeron J.M."/>
            <person name="Costello J.C."/>
            <person name="Coyne J.A."/>
            <person name="Daub J."/>
            <person name="David R.G."/>
            <person name="Delcher A.L."/>
            <person name="Delehaunty K."/>
            <person name="Do C.B."/>
            <person name="Ebling H."/>
            <person name="Edwards K."/>
            <person name="Eickbush T."/>
            <person name="Evans J.D."/>
            <person name="Filipski A."/>
            <person name="Findeiss S."/>
            <person name="Freyhult E."/>
            <person name="Fulton L."/>
            <person name="Fulton R."/>
            <person name="Garcia A.C."/>
            <person name="Gardiner A."/>
            <person name="Garfield D.A."/>
            <person name="Garvin B.E."/>
            <person name="Gibson G."/>
            <person name="Gilbert D."/>
            <person name="Gnerre S."/>
            <person name="Godfrey J."/>
            <person name="Good R."/>
            <person name="Gotea V."/>
            <person name="Gravely B."/>
            <person name="Greenberg A.J."/>
            <person name="Griffiths-Jones S."/>
            <person name="Gross S."/>
            <person name="Guigo R."/>
            <person name="Gustafson E.A."/>
            <person name="Haerty W."/>
            <person name="Hahn M.W."/>
            <person name="Halligan D.L."/>
            <person name="Halpern A.L."/>
            <person name="Halter G.M."/>
            <person name="Han M.V."/>
            <person name="Heger A."/>
            <person name="Hillier L."/>
            <person name="Hinrichs A.S."/>
            <person name="Holmes I."/>
            <person name="Hoskins R.A."/>
            <person name="Hubisz M.J."/>
            <person name="Hultmark D."/>
            <person name="Huntley M.A."/>
            <person name="Jaffe D.B."/>
            <person name="Jagadeeshan S."/>
            <person name="Jeck W.R."/>
            <person name="Johnson J."/>
            <person name="Jones C.D."/>
            <person name="Jordan W.C."/>
            <person name="Karpen G.H."/>
            <person name="Kataoka E."/>
            <person name="Keightley P.D."/>
            <person name="Kheradpour P."/>
            <person name="Kirkness E.F."/>
            <person name="Koerich L.B."/>
            <person name="Kristiansen K."/>
            <person name="Kudrna D."/>
            <person name="Kulathinal R.J."/>
            <person name="Kumar S."/>
            <person name="Kwok R."/>
            <person name="Lander E."/>
            <person name="Langley C.H."/>
            <person name="Lapoint R."/>
            <person name="Lazzaro B.P."/>
            <person name="Lee S.J."/>
            <person name="Levesque L."/>
            <person name="Li R."/>
            <person name="Lin C.F."/>
            <person name="Lin M.F."/>
            <person name="Lindblad-Toh K."/>
            <person name="Llopart A."/>
            <person name="Long M."/>
            <person name="Low L."/>
            <person name="Lozovsky E."/>
            <person name="Lu J."/>
            <person name="Luo M."/>
            <person name="Machado C.A."/>
            <person name="Makalowski W."/>
            <person name="Marzo M."/>
            <person name="Matsuda M."/>
            <person name="Matzkin L."/>
            <person name="McAllister B."/>
            <person name="McBride C.S."/>
            <person name="McKernan B."/>
            <person name="McKernan K."/>
            <person name="Mendez-Lago M."/>
            <person name="Minx P."/>
            <person name="Mollenhauer M.U."/>
            <person name="Montooth K."/>
            <person name="Mount S.M."/>
            <person name="Mu X."/>
            <person name="Myers E."/>
            <person name="Negre B."/>
            <person name="Newfeld S."/>
            <person name="Nielsen R."/>
            <person name="Noor M.A."/>
            <person name="O'Grady P."/>
            <person name="Pachter L."/>
            <person name="Papaceit M."/>
            <person name="Parisi M.J."/>
            <person name="Parisi M."/>
            <person name="Parts L."/>
            <person name="Pedersen J.S."/>
            <person name="Pesole G."/>
            <person name="Phillippy A.M."/>
            <person name="Ponting C.P."/>
            <person name="Pop M."/>
            <person name="Porcelli D."/>
            <person name="Powell J.R."/>
            <person name="Prohaska S."/>
            <person name="Pruitt K."/>
            <person name="Puig M."/>
            <person name="Quesneville H."/>
            <person name="Ram K.R."/>
            <person name="Rand D."/>
            <person name="Rasmussen M.D."/>
            <person name="Reed L.K."/>
            <person name="Reenan R."/>
            <person name="Reily A."/>
            <person name="Remington K.A."/>
            <person name="Rieger T.T."/>
            <person name="Ritchie M.G."/>
            <person name="Robin C."/>
            <person name="Rogers Y.H."/>
            <person name="Rohde C."/>
            <person name="Rozas J."/>
            <person name="Rubenfield M.J."/>
            <person name="Ruiz A."/>
            <person name="Russo S."/>
            <person name="Salzberg S.L."/>
            <person name="Sanchez-Gracia A."/>
            <person name="Saranga D.J."/>
            <person name="Sato H."/>
            <person name="Schaeffer S.W."/>
            <person name="Schatz M.C."/>
            <person name="Schlenke T."/>
            <person name="Schwartz R."/>
            <person name="Segarra C."/>
            <person name="Singh R.S."/>
            <person name="Sirot L."/>
            <person name="Sirota M."/>
            <person name="Sisneros N.B."/>
            <person name="Smith C.D."/>
            <person name="Smith T.F."/>
            <person name="Spieth J."/>
            <person name="Stage D.E."/>
            <person name="Stark A."/>
            <person name="Stephan W."/>
            <person name="Strausberg R.L."/>
            <person name="Strempel S."/>
            <person name="Sturgill D."/>
            <person name="Sutton G."/>
            <person name="Sutton G.G."/>
            <person name="Tao W."/>
            <person name="Teichmann S."/>
            <person name="Tobari Y.N."/>
            <person name="Tomimura Y."/>
            <person name="Tsolas J.M."/>
            <person name="Valente V.L."/>
            <person name="Venter E."/>
            <person name="Venter J.C."/>
            <person name="Vicario S."/>
            <person name="Vieira F.G."/>
            <person name="Vilella A.J."/>
            <person name="Villasante A."/>
            <person name="Walenz B."/>
            <person name="Wang J."/>
            <person name="Wasserman M."/>
            <person name="Watts T."/>
            <person name="Wilson D."/>
            <person name="Wilson R.K."/>
            <person name="Wing R.A."/>
            <person name="Wolfner M.F."/>
            <person name="Wong A."/>
            <person name="Wong G.K."/>
            <person name="Wu C.I."/>
            <person name="Wu G."/>
            <person name="Yamamoto D."/>
            <person name="Yang H.P."/>
            <person name="Yang S.P."/>
            <person name="Yorke J.A."/>
            <person name="Yoshida K."/>
            <person name="Zdobnov E."/>
            <person name="Zhang P."/>
            <person name="Zhang Y."/>
            <person name="Zimin A.V."/>
            <person name="Baldwin J."/>
            <person name="Abdouelleil A."/>
            <person name="Abdulkadir J."/>
            <person name="Abebe A."/>
            <person name="Abera B."/>
            <person name="Abreu J."/>
            <person name="Acer S.C."/>
            <person name="Aftuck L."/>
            <person name="Alexander A."/>
            <person name="An P."/>
            <person name="Anderson E."/>
            <person name="Anderson S."/>
            <person name="Arachi H."/>
            <person name="Azer M."/>
            <person name="Bachantsang P."/>
            <person name="Barry A."/>
            <person name="Bayul T."/>
            <person name="Berlin A."/>
            <person name="Bessette D."/>
            <person name="Bloom T."/>
            <person name="Blye J."/>
            <person name="Boguslavskiy L."/>
            <person name="Bonnet C."/>
            <person name="Boukhgalter B."/>
            <person name="Bourzgui I."/>
            <person name="Brown A."/>
            <person name="Cahill P."/>
            <person name="Channer S."/>
            <person name="Cheshatsang Y."/>
            <person name="Chuda L."/>
            <person name="Citroen M."/>
            <person name="Collymore A."/>
            <person name="Cooke P."/>
            <person name="Costello M."/>
            <person name="D'Aco K."/>
            <person name="Daza R."/>
            <person name="De Haan G."/>
            <person name="DeGray S."/>
            <person name="DeMaso C."/>
            <person name="Dhargay N."/>
            <person name="Dooley K."/>
            <person name="Dooley E."/>
            <person name="Doricent M."/>
            <person name="Dorje P."/>
            <person name="Dorjee K."/>
            <person name="Dupes A."/>
            <person name="Elong R."/>
            <person name="Falk J."/>
            <person name="Farina A."/>
            <person name="Faro S."/>
            <person name="Ferguson D."/>
            <person name="Fisher S."/>
            <person name="Foley C.D."/>
            <person name="Franke A."/>
            <person name="Friedrich D."/>
            <person name="Gadbois L."/>
            <person name="Gearin G."/>
            <person name="Gearin C.R."/>
            <person name="Giannoukos G."/>
            <person name="Goode T."/>
            <person name="Graham J."/>
            <person name="Grandbois E."/>
            <person name="Grewal S."/>
            <person name="Gyaltsen K."/>
            <person name="Hafez N."/>
            <person name="Hagos B."/>
            <person name="Hall J."/>
            <person name="Henson C."/>
            <person name="Hollinger A."/>
            <person name="Honan T."/>
            <person name="Huard M.D."/>
            <person name="Hughes L."/>
            <person name="Hurhula B."/>
            <person name="Husby M.E."/>
            <person name="Kamat A."/>
            <person name="Kanga B."/>
            <person name="Kashin S."/>
            <person name="Khazanovich D."/>
            <person name="Kisner P."/>
            <person name="Lance K."/>
            <person name="Lara M."/>
            <person name="Lee W."/>
            <person name="Lennon N."/>
            <person name="Letendre F."/>
            <person name="LeVine R."/>
            <person name="Lipovsky A."/>
            <person name="Liu X."/>
            <person name="Liu J."/>
            <person name="Liu S."/>
            <person name="Lokyitsang T."/>
            <person name="Lokyitsang Y."/>
            <person name="Lubonja R."/>
            <person name="Lui A."/>
            <person name="MacDonald P."/>
            <person name="Magnisalis V."/>
            <person name="Maru K."/>
            <person name="Matthews C."/>
            <person name="McCusker W."/>
            <person name="McDonough S."/>
            <person name="Mehta T."/>
            <person name="Meldrim J."/>
            <person name="Meneus L."/>
            <person name="Mihai O."/>
            <person name="Mihalev A."/>
            <person name="Mihova T."/>
            <person name="Mittelman R."/>
            <person name="Mlenga V."/>
            <person name="Montmayeur A."/>
            <person name="Mulrain L."/>
            <person name="Navidi A."/>
            <person name="Naylor J."/>
            <person name="Negash T."/>
            <person name="Nguyen T."/>
            <person name="Nguyen N."/>
            <person name="Nicol R."/>
            <person name="Norbu C."/>
            <person name="Norbu N."/>
            <person name="Novod N."/>
            <person name="O'Neill B."/>
            <person name="Osman S."/>
            <person name="Markiewicz E."/>
            <person name="Oyono O.L."/>
            <person name="Patti C."/>
            <person name="Phunkhang P."/>
            <person name="Pierre F."/>
            <person name="Priest M."/>
            <person name="Raghuraman S."/>
            <person name="Rege F."/>
            <person name="Reyes R."/>
            <person name="Rise C."/>
            <person name="Rogov P."/>
            <person name="Ross K."/>
            <person name="Ryan E."/>
            <person name="Settipalli S."/>
            <person name="Shea T."/>
            <person name="Sherpa N."/>
            <person name="Shi L."/>
            <person name="Shih D."/>
            <person name="Sparrow T."/>
            <person name="Spaulding J."/>
            <person name="Stalker J."/>
            <person name="Stange-Thomann N."/>
            <person name="Stavropoulos S."/>
            <person name="Stone C."/>
            <person name="Strader C."/>
            <person name="Tesfaye S."/>
            <person name="Thomson T."/>
            <person name="Thoulutsang Y."/>
            <person name="Thoulutsang D."/>
            <person name="Topham K."/>
            <person name="Topping I."/>
            <person name="Tsamla T."/>
            <person name="Vassiliev H."/>
            <person name="Vo A."/>
            <person name="Wangchuk T."/>
            <person name="Wangdi T."/>
            <person name="Weiand M."/>
            <person name="Wilkinson J."/>
            <person name="Wilson A."/>
            <person name="Yadav S."/>
            <person name="Young G."/>
            <person name="Yu Q."/>
            <person name="Zembek L."/>
            <person name="Zhong D."/>
            <person name="Zimmer A."/>
            <person name="Zwirko Z."/>
            <person name="Jaffe D.B."/>
            <person name="Alvarez P."/>
            <person name="Brockman W."/>
            <person name="Butler J."/>
            <person name="Chin C."/>
            <person name="Gnerre S."/>
            <person name="Grabherr M."/>
            <person name="Kleber M."/>
            <person name="Mauceli E."/>
            <person name="MacCallum I."/>
        </authorList>
    </citation>
    <scope>NUCLEOTIDE SEQUENCE [LARGE SCALE GENOMIC DNA]</scope>
    <source>
        <strain evidence="3">Tucson 14024-0371.13</strain>
    </source>
</reference>
<sequence length="133" mass="15803">MSRIDLKVRSPNRGQVDFHISVKMPLEKMMRAYADYYKMPYKRFVFRVRGLRIEDTDTAEVLSLRNNDIINVVETKRRRTNMGMCVSIYLPCVTFLPWPCPYCWESPTCNYFFGNPYAPGCPCGFKRPKRYYD</sequence>
<dbReference type="Pfam" id="PF11976">
    <property type="entry name" value="Rad60-SLD"/>
    <property type="match status" value="1"/>
</dbReference>
<keyword evidence="3" id="KW-1185">Reference proteome</keyword>
<dbReference type="Gene3D" id="3.10.20.90">
    <property type="entry name" value="Phosphatidylinositol 3-kinase Catalytic Subunit, Chain A, domain 1"/>
    <property type="match status" value="1"/>
</dbReference>
<accession>A0A0P8Y742</accession>
<dbReference type="EMBL" id="CH902619">
    <property type="protein sequence ID" value="KPU77211.1"/>
    <property type="molecule type" value="Genomic_DNA"/>
</dbReference>
<evidence type="ECO:0000313" key="3">
    <source>
        <dbReference type="Proteomes" id="UP000007801"/>
    </source>
</evidence>
<proteinExistence type="predicted"/>